<dbReference type="EMBL" id="UZAE01012089">
    <property type="protein sequence ID" value="VDO03475.1"/>
    <property type="molecule type" value="Genomic_DNA"/>
</dbReference>
<evidence type="ECO:0000313" key="2">
    <source>
        <dbReference type="Proteomes" id="UP000278807"/>
    </source>
</evidence>
<protein>
    <submittedName>
        <fullName evidence="1 3">Uncharacterized protein</fullName>
    </submittedName>
</protein>
<dbReference type="Proteomes" id="UP000278807">
    <property type="component" value="Unassembled WGS sequence"/>
</dbReference>
<proteinExistence type="predicted"/>
<evidence type="ECO:0000313" key="1">
    <source>
        <dbReference type="EMBL" id="VDO03475.1"/>
    </source>
</evidence>
<dbReference type="AlphaFoldDB" id="A0A0R3TKC7"/>
<dbReference type="OrthoDB" id="10369171at2759"/>
<gene>
    <name evidence="1" type="ORF">HNAJ_LOCUS7615</name>
</gene>
<reference evidence="3" key="1">
    <citation type="submission" date="2017-02" db="UniProtKB">
        <authorList>
            <consortium name="WormBaseParasite"/>
        </authorList>
    </citation>
    <scope>IDENTIFICATION</scope>
</reference>
<reference evidence="1 2" key="2">
    <citation type="submission" date="2018-11" db="EMBL/GenBank/DDBJ databases">
        <authorList>
            <consortium name="Pathogen Informatics"/>
        </authorList>
    </citation>
    <scope>NUCLEOTIDE SEQUENCE [LARGE SCALE GENOMIC DNA]</scope>
</reference>
<organism evidence="3">
    <name type="scientific">Rodentolepis nana</name>
    <name type="common">Dwarf tapeworm</name>
    <name type="synonym">Hymenolepis nana</name>
    <dbReference type="NCBI Taxonomy" id="102285"/>
    <lineage>
        <taxon>Eukaryota</taxon>
        <taxon>Metazoa</taxon>
        <taxon>Spiralia</taxon>
        <taxon>Lophotrochozoa</taxon>
        <taxon>Platyhelminthes</taxon>
        <taxon>Cestoda</taxon>
        <taxon>Eucestoda</taxon>
        <taxon>Cyclophyllidea</taxon>
        <taxon>Hymenolepididae</taxon>
        <taxon>Rodentolepis</taxon>
    </lineage>
</organism>
<name>A0A0R3TKC7_RODNA</name>
<accession>A0A0R3TKC7</accession>
<dbReference type="WBParaSite" id="HNAJ_0000761901-mRNA-1">
    <property type="protein sequence ID" value="HNAJ_0000761901-mRNA-1"/>
    <property type="gene ID" value="HNAJ_0000761901"/>
</dbReference>
<sequence length="244" mass="27640">MDGEDNYSRHEYYDIFLGVPECLHGALRCLLERQATIRNPSNPESISFNNSSETHRQKTIETVLKLFSDTIPGDTWINFQHAAASLHRMHSIVKKRMNRVFRTSYEQGYINFSTNFLKNVKRISHNSGHWRPLPLDSIRPLLTASSDPPLGAVKRRERAQFINAKRRSRASVRSSPVQFNFQVCPNSISSNEAQKHNVYNRPEVPSSTTCMQPPIPPIQSDDFCNCSSCSSSSSSSTASSEVEF</sequence>
<evidence type="ECO:0000313" key="3">
    <source>
        <dbReference type="WBParaSite" id="HNAJ_0000761901-mRNA-1"/>
    </source>
</evidence>
<keyword evidence="2" id="KW-1185">Reference proteome</keyword>